<accession>A0ABW4LE03</accession>
<dbReference type="EMBL" id="JBHUEA010000009">
    <property type="protein sequence ID" value="MFD1721342.1"/>
    <property type="molecule type" value="Genomic_DNA"/>
</dbReference>
<keyword evidence="2" id="KW-1185">Reference proteome</keyword>
<protein>
    <recommendedName>
        <fullName evidence="3">DUF4129 domain-containing protein</fullName>
    </recommendedName>
</protein>
<feature type="non-terminal residue" evidence="1">
    <location>
        <position position="1"/>
    </location>
</feature>
<reference evidence="2" key="1">
    <citation type="journal article" date="2019" name="Int. J. Syst. Evol. Microbiol.">
        <title>The Global Catalogue of Microorganisms (GCM) 10K type strain sequencing project: providing services to taxonomists for standard genome sequencing and annotation.</title>
        <authorList>
            <consortium name="The Broad Institute Genomics Platform"/>
            <consortium name="The Broad Institute Genome Sequencing Center for Infectious Disease"/>
            <person name="Wu L."/>
            <person name="Ma J."/>
        </authorList>
    </citation>
    <scope>NUCLEOTIDE SEQUENCE [LARGE SCALE GENOMIC DNA]</scope>
    <source>
        <strain evidence="2">CGMCC 1.12471</strain>
    </source>
</reference>
<comment type="caution">
    <text evidence="1">The sequence shown here is derived from an EMBL/GenBank/DDBJ whole genome shotgun (WGS) entry which is preliminary data.</text>
</comment>
<evidence type="ECO:0000313" key="1">
    <source>
        <dbReference type="EMBL" id="MFD1721342.1"/>
    </source>
</evidence>
<sequence>LIDSLADLGLDTGRGRSPRGVQEVVARHLGGAGEPLAALDRVRAASERQAYSPDPVPIRADDVRLVVDTAAERVGRWRRIVATVAPRSLLGTLEPSRLAFGWSPSGSD</sequence>
<name>A0ABW4LE03_9MICO</name>
<proteinExistence type="predicted"/>
<dbReference type="RefSeq" id="WP_377933495.1">
    <property type="nucleotide sequence ID" value="NZ_JBHUEA010000009.1"/>
</dbReference>
<organism evidence="1 2">
    <name type="scientific">Amnibacterium endophyticum</name>
    <dbReference type="NCBI Taxonomy" id="2109337"/>
    <lineage>
        <taxon>Bacteria</taxon>
        <taxon>Bacillati</taxon>
        <taxon>Actinomycetota</taxon>
        <taxon>Actinomycetes</taxon>
        <taxon>Micrococcales</taxon>
        <taxon>Microbacteriaceae</taxon>
        <taxon>Amnibacterium</taxon>
    </lineage>
</organism>
<gene>
    <name evidence="1" type="ORF">ACFSBI_07245</name>
</gene>
<dbReference type="Proteomes" id="UP001597347">
    <property type="component" value="Unassembled WGS sequence"/>
</dbReference>
<evidence type="ECO:0008006" key="3">
    <source>
        <dbReference type="Google" id="ProtNLM"/>
    </source>
</evidence>
<evidence type="ECO:0000313" key="2">
    <source>
        <dbReference type="Proteomes" id="UP001597347"/>
    </source>
</evidence>